<reference evidence="1 2" key="1">
    <citation type="submission" date="2018-01" db="EMBL/GenBank/DDBJ databases">
        <title>Whole genome sequencing of Histamine producing bacteria.</title>
        <authorList>
            <person name="Butler K."/>
        </authorList>
    </citation>
    <scope>NUCLEOTIDE SEQUENCE [LARGE SCALE GENOMIC DNA]</scope>
    <source>
        <strain evidence="1 2">JCM 12947</strain>
    </source>
</reference>
<organism evidence="1 2">
    <name type="scientific">Photobacterium frigidiphilum</name>
    <dbReference type="NCBI Taxonomy" id="264736"/>
    <lineage>
        <taxon>Bacteria</taxon>
        <taxon>Pseudomonadati</taxon>
        <taxon>Pseudomonadota</taxon>
        <taxon>Gammaproteobacteria</taxon>
        <taxon>Vibrionales</taxon>
        <taxon>Vibrionaceae</taxon>
        <taxon>Photobacterium</taxon>
    </lineage>
</organism>
<sequence length="216" mass="25108">MDEKSRSQLGLLLTDQDKLLDILAQNPSALEDYPELQTHILEKNKKSVEYRRAIRNKEITKDEYIEAILDRIDWIGFELCMTLNLDFLVNKVASQVGSDIEAIKSLEIKEFGNDTLSKLLHLMGNAIYATQDNKPSYPWLSVRGHANPAFWRKAHLAYDAFQDGYSSHFKLNEYFKFKYGIAVPQSFTRFVRQEGDPREIESWREFAGYVDRCSSR</sequence>
<dbReference type="Proteomes" id="UP000240987">
    <property type="component" value="Unassembled WGS sequence"/>
</dbReference>
<dbReference type="AlphaFoldDB" id="A0A2T3J8P6"/>
<gene>
    <name evidence="1" type="ORF">C9J12_24035</name>
</gene>
<evidence type="ECO:0000313" key="2">
    <source>
        <dbReference type="Proteomes" id="UP000240987"/>
    </source>
</evidence>
<protein>
    <submittedName>
        <fullName evidence="1">Uncharacterized protein</fullName>
    </submittedName>
</protein>
<keyword evidence="2" id="KW-1185">Reference proteome</keyword>
<dbReference type="RefSeq" id="WP_107245021.1">
    <property type="nucleotide sequence ID" value="NZ_PYMJ01000035.1"/>
</dbReference>
<name>A0A2T3J8P6_9GAMM</name>
<dbReference type="OrthoDB" id="5829829at2"/>
<accession>A0A2T3J8P6</accession>
<dbReference type="EMBL" id="PYMJ01000035">
    <property type="protein sequence ID" value="PSU45158.1"/>
    <property type="molecule type" value="Genomic_DNA"/>
</dbReference>
<proteinExistence type="predicted"/>
<comment type="caution">
    <text evidence="1">The sequence shown here is derived from an EMBL/GenBank/DDBJ whole genome shotgun (WGS) entry which is preliminary data.</text>
</comment>
<evidence type="ECO:0000313" key="1">
    <source>
        <dbReference type="EMBL" id="PSU45158.1"/>
    </source>
</evidence>